<proteinExistence type="predicted"/>
<keyword evidence="3" id="KW-1185">Reference proteome</keyword>
<feature type="transmembrane region" description="Helical" evidence="1">
    <location>
        <begin position="6"/>
        <end position="23"/>
    </location>
</feature>
<dbReference type="EMBL" id="VIGV01000011">
    <property type="protein sequence ID" value="TWS22249.1"/>
    <property type="molecule type" value="Genomic_DNA"/>
</dbReference>
<feature type="transmembrane region" description="Helical" evidence="1">
    <location>
        <begin position="137"/>
        <end position="162"/>
    </location>
</feature>
<keyword evidence="1" id="KW-0472">Membrane</keyword>
<keyword evidence="1" id="KW-0812">Transmembrane</keyword>
<feature type="transmembrane region" description="Helical" evidence="1">
    <location>
        <begin position="104"/>
        <end position="125"/>
    </location>
</feature>
<evidence type="ECO:0000256" key="1">
    <source>
        <dbReference type="SAM" id="Phobius"/>
    </source>
</evidence>
<sequence>MFRILEVVGMLAPVAGIVVMCVYRRRAATGVAWGVVGAVAALVASAVGFLGPRLSLLGGGMDSGDALLGNMRSWALLRVGLLLLSVVLLVVGAFSGRGGDRTPVVWLAAGIPLVIVGFALTFVHVRFGGDHEGLSEIVGLLVETAQFALLGLGVLLLCLAVVSGRSAADGRREPAQMVIGAAMQAKQFYDRVHARRR</sequence>
<dbReference type="OrthoDB" id="5193553at2"/>
<accession>A0A5C5RGL8</accession>
<keyword evidence="1" id="KW-1133">Transmembrane helix</keyword>
<comment type="caution">
    <text evidence="2">The sequence shown here is derived from an EMBL/GenBank/DDBJ whole genome shotgun (WGS) entry which is preliminary data.</text>
</comment>
<evidence type="ECO:0000313" key="3">
    <source>
        <dbReference type="Proteomes" id="UP000319792"/>
    </source>
</evidence>
<dbReference type="RefSeq" id="WP_146437402.1">
    <property type="nucleotide sequence ID" value="NZ_VIGV01000011.1"/>
</dbReference>
<evidence type="ECO:0000313" key="2">
    <source>
        <dbReference type="EMBL" id="TWS22249.1"/>
    </source>
</evidence>
<name>A0A5C5RGL8_9ACTN</name>
<protein>
    <submittedName>
        <fullName evidence="2">Uncharacterized protein</fullName>
    </submittedName>
</protein>
<organism evidence="2 3">
    <name type="scientific">Tsukamurella sputi</name>
    <dbReference type="NCBI Taxonomy" id="2591848"/>
    <lineage>
        <taxon>Bacteria</taxon>
        <taxon>Bacillati</taxon>
        <taxon>Actinomycetota</taxon>
        <taxon>Actinomycetes</taxon>
        <taxon>Mycobacteriales</taxon>
        <taxon>Tsukamurellaceae</taxon>
        <taxon>Tsukamurella</taxon>
    </lineage>
</organism>
<dbReference type="AlphaFoldDB" id="A0A5C5RGL8"/>
<gene>
    <name evidence="2" type="ORF">FK268_21005</name>
</gene>
<feature type="transmembrane region" description="Helical" evidence="1">
    <location>
        <begin position="71"/>
        <end position="92"/>
    </location>
</feature>
<reference evidence="2 3" key="1">
    <citation type="submission" date="2019-08" db="EMBL/GenBank/DDBJ databases">
        <title>Tsukamurella conjunctivitidis sp. nov., Tsukamurella assacharolytica sp. nov. and Tsukamurella sputae sp. nov. isolated from patients with conjunctivitis, bacteraemia (lymphoma) and respiratory infection (sputum) in Hong Kong.</title>
        <authorList>
            <person name="Fok K.M.N."/>
            <person name="Fong J.Y.H."/>
        </authorList>
    </citation>
    <scope>NUCLEOTIDE SEQUENCE [LARGE SCALE GENOMIC DNA]</scope>
    <source>
        <strain evidence="2 3">HKU70</strain>
    </source>
</reference>
<feature type="transmembrane region" description="Helical" evidence="1">
    <location>
        <begin position="30"/>
        <end position="51"/>
    </location>
</feature>
<dbReference type="Proteomes" id="UP000319792">
    <property type="component" value="Unassembled WGS sequence"/>
</dbReference>